<evidence type="ECO:0000256" key="3">
    <source>
        <dbReference type="ARBA" id="ARBA00022723"/>
    </source>
</evidence>
<keyword evidence="5" id="KW-0411">Iron-sulfur</keyword>
<dbReference type="GO" id="GO:0005829">
    <property type="term" value="C:cytosol"/>
    <property type="evidence" value="ECO:0007669"/>
    <property type="project" value="TreeGrafter"/>
</dbReference>
<comment type="cofactor">
    <cofactor evidence="1">
        <name>[4Fe-4S] cluster</name>
        <dbReference type="ChEBI" id="CHEBI:49883"/>
    </cofactor>
</comment>
<dbReference type="PROSITE" id="PS51918">
    <property type="entry name" value="RADICAL_SAM"/>
    <property type="match status" value="1"/>
</dbReference>
<dbReference type="AlphaFoldDB" id="W4M143"/>
<dbReference type="GO" id="GO:0046872">
    <property type="term" value="F:metal ion binding"/>
    <property type="evidence" value="ECO:0007669"/>
    <property type="project" value="UniProtKB-KW"/>
</dbReference>
<evidence type="ECO:0000256" key="2">
    <source>
        <dbReference type="ARBA" id="ARBA00022691"/>
    </source>
</evidence>
<accession>W4M143</accession>
<dbReference type="InterPro" id="IPR051198">
    <property type="entry name" value="BchE-like"/>
</dbReference>
<evidence type="ECO:0000313" key="9">
    <source>
        <dbReference type="Proteomes" id="UP000019141"/>
    </source>
</evidence>
<dbReference type="Proteomes" id="UP000019141">
    <property type="component" value="Unassembled WGS sequence"/>
</dbReference>
<gene>
    <name evidence="8" type="ORF">ETSY1_00235</name>
</gene>
<dbReference type="HOGENOM" id="CLU_404728_0_0_7"/>
<proteinExistence type="predicted"/>
<dbReference type="GO" id="GO:0003824">
    <property type="term" value="F:catalytic activity"/>
    <property type="evidence" value="ECO:0007669"/>
    <property type="project" value="InterPro"/>
</dbReference>
<keyword evidence="9" id="KW-1185">Reference proteome</keyword>
<sequence length="717" mass="80921">MISSAMHTVNQARPALDAKVWLADLTHTQQVVSSDVIPAAVGGIATFAESRIDLPAPIRLFKYPERLAEALEHELPDVIGFSNYCWNFRLSYKFADAIRALSPRTVIIFGGPNYSVLDTERIEFLRRSPVIDFYVIKEAEVAFANLLEVLASHRLDPEAIKAGPDMPSIHWLRPDGTAALPTELPRIADLTQIPSPYLSGHLDEFFDGRLMPLLQTNRGCPFSCTFCVEGLSYYTKVYRSNAEKVQAEIDYIGRKMASVRATGDRNDLYIADSNFGMFKEDLDTCRGIANAMDRHGWPEVINVSTGKNQKERILDAGKLVRGAMRVSGTVQSLDKDVLKKIKRSNISEEQILDLALRASEIGAKSYSEIILALPGDTKEAHFQSLRTVIDAGVDFVRTWQLMILTGSELGLERARGDHQLVTKFRVLPRCYGQFTVRGQPVSASEIEEVCVAHDTMSFDDYIACRRLHLMIAIFYNDSVLTAAAKLLKMLGVSPFRWLERMAETPAHNRLREVFESFDQHTRDELWDDFDALAEFADRPETVRRYVEGEIGTNVLFMHKTMAITNYSAELAEFAGDVLCGVLEEAGKRSPETDEFVADIVTHLTHRIRNVFFERDAPVHAHLKYDIPAFETAEQPTSLAEFAHGEPIEYRFVLDAIQEEFLASRLKLYRNKLADSRIMTRHYTVKFFRHAVRADAPVQLEGQRATRFEVAGLEESIG</sequence>
<name>W4M143_ENTF1</name>
<dbReference type="EMBL" id="AZHW01000054">
    <property type="protein sequence ID" value="ETX03382.1"/>
    <property type="molecule type" value="Genomic_DNA"/>
</dbReference>
<evidence type="ECO:0000256" key="4">
    <source>
        <dbReference type="ARBA" id="ARBA00023004"/>
    </source>
</evidence>
<dbReference type="GO" id="GO:0031419">
    <property type="term" value="F:cobalamin binding"/>
    <property type="evidence" value="ECO:0007669"/>
    <property type="project" value="InterPro"/>
</dbReference>
<dbReference type="InterPro" id="IPR006638">
    <property type="entry name" value="Elp3/MiaA/NifB-like_rSAM"/>
</dbReference>
<reference evidence="8 9" key="1">
    <citation type="journal article" date="2014" name="Nature">
        <title>An environmental bacterial taxon with a large and distinct metabolic repertoire.</title>
        <authorList>
            <person name="Wilson M.C."/>
            <person name="Mori T."/>
            <person name="Ruckert C."/>
            <person name="Uria A.R."/>
            <person name="Helf M.J."/>
            <person name="Takada K."/>
            <person name="Gernert C."/>
            <person name="Steffens U.A."/>
            <person name="Heycke N."/>
            <person name="Schmitt S."/>
            <person name="Rinke C."/>
            <person name="Helfrich E.J."/>
            <person name="Brachmann A.O."/>
            <person name="Gurgui C."/>
            <person name="Wakimoto T."/>
            <person name="Kracht M."/>
            <person name="Crusemann M."/>
            <person name="Hentschel U."/>
            <person name="Abe I."/>
            <person name="Matsunaga S."/>
            <person name="Kalinowski J."/>
            <person name="Takeyama H."/>
            <person name="Piel J."/>
        </authorList>
    </citation>
    <scope>NUCLEOTIDE SEQUENCE [LARGE SCALE GENOMIC DNA]</scope>
    <source>
        <strain evidence="9">TSY1</strain>
    </source>
</reference>
<evidence type="ECO:0000259" key="7">
    <source>
        <dbReference type="PROSITE" id="PS51918"/>
    </source>
</evidence>
<keyword evidence="3" id="KW-0479">Metal-binding</keyword>
<organism evidence="8 9">
    <name type="scientific">Entotheonella factor</name>
    <dbReference type="NCBI Taxonomy" id="1429438"/>
    <lineage>
        <taxon>Bacteria</taxon>
        <taxon>Pseudomonadati</taxon>
        <taxon>Nitrospinota/Tectimicrobiota group</taxon>
        <taxon>Candidatus Tectimicrobiota</taxon>
        <taxon>Candidatus Entotheonellia</taxon>
        <taxon>Candidatus Entotheonellales</taxon>
        <taxon>Candidatus Entotheonellaceae</taxon>
        <taxon>Candidatus Entotheonella</taxon>
    </lineage>
</organism>
<dbReference type="InterPro" id="IPR058240">
    <property type="entry name" value="rSAM_sf"/>
</dbReference>
<dbReference type="SFLD" id="SFLDG01082">
    <property type="entry name" value="B12-binding_domain_containing"/>
    <property type="match status" value="1"/>
</dbReference>
<dbReference type="PANTHER" id="PTHR43409">
    <property type="entry name" value="ANAEROBIC MAGNESIUM-PROTOPORPHYRIN IX MONOMETHYL ESTER CYCLASE-RELATED"/>
    <property type="match status" value="1"/>
</dbReference>
<dbReference type="Gene3D" id="3.80.30.20">
    <property type="entry name" value="tm_1862 like domain"/>
    <property type="match status" value="1"/>
</dbReference>
<dbReference type="SFLD" id="SFLDS00029">
    <property type="entry name" value="Radical_SAM"/>
    <property type="match status" value="1"/>
</dbReference>
<dbReference type="SMART" id="SM00729">
    <property type="entry name" value="Elp3"/>
    <property type="match status" value="1"/>
</dbReference>
<dbReference type="Pfam" id="PF04055">
    <property type="entry name" value="Radical_SAM"/>
    <property type="match status" value="1"/>
</dbReference>
<dbReference type="CDD" id="cd01335">
    <property type="entry name" value="Radical_SAM"/>
    <property type="match status" value="1"/>
</dbReference>
<evidence type="ECO:0000256" key="5">
    <source>
        <dbReference type="ARBA" id="ARBA00023014"/>
    </source>
</evidence>
<dbReference type="PROSITE" id="PS51332">
    <property type="entry name" value="B12_BINDING"/>
    <property type="match status" value="1"/>
</dbReference>
<dbReference type="InterPro" id="IPR007197">
    <property type="entry name" value="rSAM"/>
</dbReference>
<dbReference type="InterPro" id="IPR006158">
    <property type="entry name" value="Cobalamin-bd"/>
</dbReference>
<dbReference type="GO" id="GO:0051539">
    <property type="term" value="F:4 iron, 4 sulfur cluster binding"/>
    <property type="evidence" value="ECO:0007669"/>
    <property type="project" value="UniProtKB-KW"/>
</dbReference>
<dbReference type="InterPro" id="IPR023404">
    <property type="entry name" value="rSAM_horseshoe"/>
</dbReference>
<comment type="caution">
    <text evidence="8">The sequence shown here is derived from an EMBL/GenBank/DDBJ whole genome shotgun (WGS) entry which is preliminary data.</text>
</comment>
<dbReference type="SUPFAM" id="SSF102114">
    <property type="entry name" value="Radical SAM enzymes"/>
    <property type="match status" value="1"/>
</dbReference>
<protein>
    <submittedName>
        <fullName evidence="8">Uncharacterized protein</fullName>
    </submittedName>
</protein>
<dbReference type="PANTHER" id="PTHR43409:SF16">
    <property type="entry name" value="SLR0320 PROTEIN"/>
    <property type="match status" value="1"/>
</dbReference>
<evidence type="ECO:0000313" key="8">
    <source>
        <dbReference type="EMBL" id="ETX03382.1"/>
    </source>
</evidence>
<dbReference type="Pfam" id="PF02310">
    <property type="entry name" value="B12-binding"/>
    <property type="match status" value="1"/>
</dbReference>
<evidence type="ECO:0000259" key="6">
    <source>
        <dbReference type="PROSITE" id="PS51332"/>
    </source>
</evidence>
<keyword evidence="2" id="KW-0949">S-adenosyl-L-methionine</keyword>
<keyword evidence="4" id="KW-0408">Iron</keyword>
<dbReference type="InterPro" id="IPR034466">
    <property type="entry name" value="Methyltransferase_Class_B"/>
</dbReference>
<evidence type="ECO:0000256" key="1">
    <source>
        <dbReference type="ARBA" id="ARBA00001966"/>
    </source>
</evidence>
<feature type="domain" description="Radical SAM core" evidence="7">
    <location>
        <begin position="206"/>
        <end position="437"/>
    </location>
</feature>
<feature type="domain" description="B12-binding" evidence="6">
    <location>
        <begin position="24"/>
        <end position="157"/>
    </location>
</feature>
<dbReference type="SFLD" id="SFLDG01123">
    <property type="entry name" value="methyltransferase_(Class_B)"/>
    <property type="match status" value="1"/>
</dbReference>
<dbReference type="Gene3D" id="3.40.50.280">
    <property type="entry name" value="Cobalamin-binding domain"/>
    <property type="match status" value="1"/>
</dbReference>